<dbReference type="PANTHER" id="PTHR39189:SF1">
    <property type="entry name" value="UPF0173 METAL-DEPENDENT HYDROLASE YTKL"/>
    <property type="match status" value="1"/>
</dbReference>
<dbReference type="SUPFAM" id="SSF56281">
    <property type="entry name" value="Metallo-hydrolase/oxidoreductase"/>
    <property type="match status" value="1"/>
</dbReference>
<keyword evidence="2" id="KW-1185">Reference proteome</keyword>
<dbReference type="GeneID" id="97994933"/>
<dbReference type="Proteomes" id="UP000260649">
    <property type="component" value="Unassembled WGS sequence"/>
</dbReference>
<dbReference type="PANTHER" id="PTHR39189">
    <property type="entry name" value="UPF0173 METAL-DEPENDENT HYDROLASE YTKL"/>
    <property type="match status" value="1"/>
</dbReference>
<dbReference type="InterPro" id="IPR036866">
    <property type="entry name" value="RibonucZ/Hydroxyglut_hydro"/>
</dbReference>
<dbReference type="RefSeq" id="WP_117141871.1">
    <property type="nucleotide sequence ID" value="NZ_CAKXKJ010000017.1"/>
</dbReference>
<dbReference type="OrthoDB" id="9789133at2"/>
<evidence type="ECO:0000313" key="2">
    <source>
        <dbReference type="Proteomes" id="UP000260649"/>
    </source>
</evidence>
<name>A0A3E2B574_9FIRM</name>
<proteinExistence type="predicted"/>
<comment type="caution">
    <text evidence="1">The sequence shown here is derived from an EMBL/GenBank/DDBJ whole genome shotgun (WGS) entry which is preliminary data.</text>
</comment>
<protein>
    <submittedName>
        <fullName evidence="1">Zn-dependent hydrolase</fullName>
    </submittedName>
</protein>
<dbReference type="EMBL" id="QQRQ01000004">
    <property type="protein sequence ID" value="RFT07183.1"/>
    <property type="molecule type" value="Genomic_DNA"/>
</dbReference>
<dbReference type="Gene3D" id="3.60.15.10">
    <property type="entry name" value="Ribonuclease Z/Hydroxyacylglutathione hydrolase-like"/>
    <property type="match status" value="1"/>
</dbReference>
<evidence type="ECO:0000313" key="1">
    <source>
        <dbReference type="EMBL" id="RFT07183.1"/>
    </source>
</evidence>
<keyword evidence="1" id="KW-0378">Hydrolase</keyword>
<dbReference type="GO" id="GO:0016787">
    <property type="term" value="F:hydrolase activity"/>
    <property type="evidence" value="ECO:0007669"/>
    <property type="project" value="UniProtKB-KW"/>
</dbReference>
<reference evidence="1 2" key="1">
    <citation type="submission" date="2018-07" db="EMBL/GenBank/DDBJ databases">
        <title>GABA Modulating Bacteria of the Human Gut Microbiota.</title>
        <authorList>
            <person name="Strandwitz P."/>
            <person name="Kim K.H."/>
            <person name="Terekhova D."/>
            <person name="Liu J.K."/>
            <person name="Sharma A."/>
            <person name="Levering J."/>
            <person name="Mcdonald D."/>
            <person name="Dietrich D."/>
            <person name="Ramadhar T.R."/>
            <person name="Lekbua A."/>
            <person name="Mroue N."/>
            <person name="Liston C."/>
            <person name="Stewart E.J."/>
            <person name="Dubin M.J."/>
            <person name="Zengler K."/>
            <person name="Knight R."/>
            <person name="Gilbert J.A."/>
            <person name="Clardy J."/>
            <person name="Lewis K."/>
        </authorList>
    </citation>
    <scope>NUCLEOTIDE SEQUENCE [LARGE SCALE GENOMIC DNA]</scope>
    <source>
        <strain evidence="1 2">KLE1738</strain>
    </source>
</reference>
<dbReference type="AlphaFoldDB" id="A0A3E2B574"/>
<gene>
    <name evidence="1" type="ORF">DV520_04140</name>
</gene>
<sequence>MEQLTVRWHGHACFSLTCRDFTVVLDPYEDHYVPGFPPLRLTGDLVLCSHQHNDHNAAEIVTLRTGRPNPFRITKIPTFHDPEGGRLRGENTIHLLEVGKLRVAHFGDLGCPLSPAQKAELQGLDAAMVPVGGFYTIGPQEAKALLDDLRPKVFLPMHYRMGAVGLPAVGQVEDFLSLVENYVYYPTDTLSLDEGTKPQIAVLHCSV</sequence>
<accession>A0A3E2B574</accession>
<organism evidence="1 2">
    <name type="scientific">Evtepia gabavorous</name>
    <dbReference type="NCBI Taxonomy" id="2211183"/>
    <lineage>
        <taxon>Bacteria</taxon>
        <taxon>Bacillati</taxon>
        <taxon>Bacillota</taxon>
        <taxon>Clostridia</taxon>
        <taxon>Eubacteriales</taxon>
        <taxon>Evtepia</taxon>
    </lineage>
</organism>
<dbReference type="Pfam" id="PF13483">
    <property type="entry name" value="Lactamase_B_3"/>
    <property type="match status" value="1"/>
</dbReference>